<evidence type="ECO:0000313" key="2">
    <source>
        <dbReference type="EMBL" id="HIT95416.1"/>
    </source>
</evidence>
<dbReference type="InterPro" id="IPR032466">
    <property type="entry name" value="Metal_Hydrolase"/>
</dbReference>
<evidence type="ECO:0000313" key="3">
    <source>
        <dbReference type="Proteomes" id="UP000824160"/>
    </source>
</evidence>
<organism evidence="2 3">
    <name type="scientific">Candidatus Faecivivens stercoripullorum</name>
    <dbReference type="NCBI Taxonomy" id="2840805"/>
    <lineage>
        <taxon>Bacteria</taxon>
        <taxon>Bacillati</taxon>
        <taxon>Bacillota</taxon>
        <taxon>Clostridia</taxon>
        <taxon>Eubacteriales</taxon>
        <taxon>Oscillospiraceae</taxon>
        <taxon>Oscillospiraceae incertae sedis</taxon>
        <taxon>Candidatus Faecivivens</taxon>
    </lineage>
</organism>
<dbReference type="GO" id="GO:0016810">
    <property type="term" value="F:hydrolase activity, acting on carbon-nitrogen (but not peptide) bonds"/>
    <property type="evidence" value="ECO:0007669"/>
    <property type="project" value="InterPro"/>
</dbReference>
<dbReference type="InterPro" id="IPR033932">
    <property type="entry name" value="YtcJ-like"/>
</dbReference>
<dbReference type="Proteomes" id="UP000824160">
    <property type="component" value="Unassembled WGS sequence"/>
</dbReference>
<dbReference type="InterPro" id="IPR013108">
    <property type="entry name" value="Amidohydro_3"/>
</dbReference>
<proteinExistence type="predicted"/>
<dbReference type="PANTHER" id="PTHR22642">
    <property type="entry name" value="IMIDAZOLONEPROPIONASE"/>
    <property type="match status" value="1"/>
</dbReference>
<accession>A0A9D1H8W9</accession>
<dbReference type="Gene3D" id="3.10.310.70">
    <property type="match status" value="1"/>
</dbReference>
<dbReference type="SUPFAM" id="SSF51556">
    <property type="entry name" value="Metallo-dependent hydrolases"/>
    <property type="match status" value="1"/>
</dbReference>
<gene>
    <name evidence="2" type="ORF">IAC43_09535</name>
</gene>
<dbReference type="Gene3D" id="3.20.20.140">
    <property type="entry name" value="Metal-dependent hydrolases"/>
    <property type="match status" value="1"/>
</dbReference>
<reference evidence="2" key="1">
    <citation type="submission" date="2020-10" db="EMBL/GenBank/DDBJ databases">
        <authorList>
            <person name="Gilroy R."/>
        </authorList>
    </citation>
    <scope>NUCLEOTIDE SEQUENCE</scope>
    <source>
        <strain evidence="2">ChiBcec7-5410</strain>
    </source>
</reference>
<dbReference type="SUPFAM" id="SSF51338">
    <property type="entry name" value="Composite domain of metallo-dependent hydrolases"/>
    <property type="match status" value="1"/>
</dbReference>
<dbReference type="PANTHER" id="PTHR22642:SF2">
    <property type="entry name" value="PROTEIN LONG AFTER FAR-RED 3"/>
    <property type="match status" value="1"/>
</dbReference>
<name>A0A9D1H8W9_9FIRM</name>
<dbReference type="Gene3D" id="2.30.40.10">
    <property type="entry name" value="Urease, subunit C, domain 1"/>
    <property type="match status" value="1"/>
</dbReference>
<reference evidence="2" key="2">
    <citation type="journal article" date="2021" name="PeerJ">
        <title>Extensive microbial diversity within the chicken gut microbiome revealed by metagenomics and culture.</title>
        <authorList>
            <person name="Gilroy R."/>
            <person name="Ravi A."/>
            <person name="Getino M."/>
            <person name="Pursley I."/>
            <person name="Horton D.L."/>
            <person name="Alikhan N.F."/>
            <person name="Baker D."/>
            <person name="Gharbi K."/>
            <person name="Hall N."/>
            <person name="Watson M."/>
            <person name="Adriaenssens E.M."/>
            <person name="Foster-Nyarko E."/>
            <person name="Jarju S."/>
            <person name="Secka A."/>
            <person name="Antonio M."/>
            <person name="Oren A."/>
            <person name="Chaudhuri R.R."/>
            <person name="La Ragione R."/>
            <person name="Hildebrand F."/>
            <person name="Pallen M.J."/>
        </authorList>
    </citation>
    <scope>NUCLEOTIDE SEQUENCE</scope>
    <source>
        <strain evidence="2">ChiBcec7-5410</strain>
    </source>
</reference>
<dbReference type="InterPro" id="IPR011059">
    <property type="entry name" value="Metal-dep_hydrolase_composite"/>
</dbReference>
<comment type="caution">
    <text evidence="2">The sequence shown here is derived from an EMBL/GenBank/DDBJ whole genome shotgun (WGS) entry which is preliminary data.</text>
</comment>
<dbReference type="EMBL" id="DVLW01000262">
    <property type="protein sequence ID" value="HIT95416.1"/>
    <property type="molecule type" value="Genomic_DNA"/>
</dbReference>
<dbReference type="Pfam" id="PF07969">
    <property type="entry name" value="Amidohydro_3"/>
    <property type="match status" value="1"/>
</dbReference>
<dbReference type="AlphaFoldDB" id="A0A9D1H8W9"/>
<feature type="domain" description="Amidohydrolase 3" evidence="1">
    <location>
        <begin position="48"/>
        <end position="535"/>
    </location>
</feature>
<protein>
    <submittedName>
        <fullName evidence="2">Amidohydrolase</fullName>
    </submittedName>
</protein>
<evidence type="ECO:0000259" key="1">
    <source>
        <dbReference type="Pfam" id="PF07969"/>
    </source>
</evidence>
<sequence length="538" mass="58635">MKTIYYHAKLFGADENADAFAIADGKFLQVGRSEQLLASAAPEDILCDMGGRFVTPGFNDSHMHLLGFGARLSGCALEGTRSIAQLQQVLADFIRDTHPADGRWIEGRGWNEDYFPGNEGTPVRQDIDAVCSDHPVCLTRCCGHCLVANTKALEIAGIDENTPQPEGGRFELGPDGKPNGIFRDGAMSLIRSKIPLPDKKAMGEMLKKGMRQLNQAGITSCQTDDFATFSELRWEDVVDVFHELEQAGEMTVRVYEQCHFHSAEEIRKFIAAGFSTGVGSNLFKIGPVKLMADGSLGARTARLRDGYADAPGEKGLLIYPQSQLDEMIAAAHTGGMQVAVHAIGDEALDCVLDAWEKAYASCPRDDHRSGVVHLQITAPDQLERLRKDQLIGYIQPVFIDYDARIAAARVGEERAATSYAFETMRKMGIPVSSGTDCPVENPLPMRGVQCAVTRQPLDGGVPPFNPGEAMSLFDALESYTAAGAYASFEEDIKGKIQPGMLADFTVWSADPFETSPEELSQITAREVYLGGRCVYMSE</sequence>
<dbReference type="CDD" id="cd01300">
    <property type="entry name" value="YtcJ_like"/>
    <property type="match status" value="1"/>
</dbReference>